<protein>
    <submittedName>
        <fullName evidence="3">FHA domain-containing protein</fullName>
    </submittedName>
</protein>
<evidence type="ECO:0000313" key="4">
    <source>
        <dbReference type="Proteomes" id="UP001495147"/>
    </source>
</evidence>
<feature type="transmembrane region" description="Helical" evidence="1">
    <location>
        <begin position="231"/>
        <end position="248"/>
    </location>
</feature>
<dbReference type="RefSeq" id="WP_347704725.1">
    <property type="nucleotide sequence ID" value="NZ_JBDPZD010000002.1"/>
</dbReference>
<dbReference type="InterPro" id="IPR008984">
    <property type="entry name" value="SMAD_FHA_dom_sf"/>
</dbReference>
<evidence type="ECO:0000256" key="1">
    <source>
        <dbReference type="SAM" id="Phobius"/>
    </source>
</evidence>
<feature type="domain" description="FHA" evidence="2">
    <location>
        <begin position="38"/>
        <end position="80"/>
    </location>
</feature>
<evidence type="ECO:0000313" key="3">
    <source>
        <dbReference type="EMBL" id="MEO3691918.1"/>
    </source>
</evidence>
<accession>A0ABV0G2F6</accession>
<keyword evidence="1" id="KW-0812">Transmembrane</keyword>
<gene>
    <name evidence="3" type="ORF">ABDJ85_10590</name>
</gene>
<name>A0ABV0G2F6_9BURK</name>
<dbReference type="PROSITE" id="PS50006">
    <property type="entry name" value="FHA_DOMAIN"/>
    <property type="match status" value="1"/>
</dbReference>
<feature type="transmembrane region" description="Helical" evidence="1">
    <location>
        <begin position="171"/>
        <end position="192"/>
    </location>
</feature>
<dbReference type="Proteomes" id="UP001495147">
    <property type="component" value="Unassembled WGS sequence"/>
</dbReference>
<dbReference type="CDD" id="cd00060">
    <property type="entry name" value="FHA"/>
    <property type="match status" value="1"/>
</dbReference>
<dbReference type="InterPro" id="IPR000253">
    <property type="entry name" value="FHA_dom"/>
</dbReference>
<feature type="transmembrane region" description="Helical" evidence="1">
    <location>
        <begin position="260"/>
        <end position="279"/>
    </location>
</feature>
<reference evidence="3 4" key="1">
    <citation type="submission" date="2024-05" db="EMBL/GenBank/DDBJ databases">
        <title>Roseateles sp. DJS-2-20 16S ribosomal RNA gene Genome sequencing and assembly.</title>
        <authorList>
            <person name="Woo H."/>
        </authorList>
    </citation>
    <scope>NUCLEOTIDE SEQUENCE [LARGE SCALE GENOMIC DNA]</scope>
    <source>
        <strain evidence="3 4">DJS-2-20</strain>
    </source>
</reference>
<feature type="transmembrane region" description="Helical" evidence="1">
    <location>
        <begin position="204"/>
        <end position="225"/>
    </location>
</feature>
<proteinExistence type="predicted"/>
<keyword evidence="1" id="KW-0472">Membrane</keyword>
<keyword evidence="4" id="KW-1185">Reference proteome</keyword>
<dbReference type="EMBL" id="JBDPZD010000002">
    <property type="protein sequence ID" value="MEO3691918.1"/>
    <property type="molecule type" value="Genomic_DNA"/>
</dbReference>
<dbReference type="Pfam" id="PF00498">
    <property type="entry name" value="FHA"/>
    <property type="match status" value="1"/>
</dbReference>
<feature type="transmembrane region" description="Helical" evidence="1">
    <location>
        <begin position="135"/>
        <end position="151"/>
    </location>
</feature>
<organism evidence="3 4">
    <name type="scientific">Roseateles paludis</name>
    <dbReference type="NCBI Taxonomy" id="3145238"/>
    <lineage>
        <taxon>Bacteria</taxon>
        <taxon>Pseudomonadati</taxon>
        <taxon>Pseudomonadota</taxon>
        <taxon>Betaproteobacteria</taxon>
        <taxon>Burkholderiales</taxon>
        <taxon>Sphaerotilaceae</taxon>
        <taxon>Roseateles</taxon>
    </lineage>
</organism>
<comment type="caution">
    <text evidence="3">The sequence shown here is derived from an EMBL/GenBank/DDBJ whole genome shotgun (WGS) entry which is preliminary data.</text>
</comment>
<dbReference type="Gene3D" id="2.60.200.20">
    <property type="match status" value="1"/>
</dbReference>
<evidence type="ECO:0000259" key="2">
    <source>
        <dbReference type="PROSITE" id="PS50006"/>
    </source>
</evidence>
<dbReference type="SUPFAM" id="SSF49879">
    <property type="entry name" value="SMAD/FHA domain"/>
    <property type="match status" value="1"/>
</dbReference>
<keyword evidence="1" id="KW-1133">Transmembrane helix</keyword>
<sequence length="339" mass="36792">MDEEVKPGLLLQAPVAVVELLGRDGRPQLLQRVSTWPARIGRSPACEVVLDDPHLAAEHAVLDWTPEGGVQLRLLPSLNGGSLVGQAGEALKPEAPVAVAASQDLLLAGVPLRIRHTAAPLAAEQPLAVPVRRHWALLPGMALLLVLLQWVDRWSSVDPDSRWVDYAAPLLGPLVVVAGWAALWALATQLFQHRFPFATHLRKVLLVLCTVGLLEWLLPLVAFAFSWPRLLVLEALVVPVLGGGLVWWHASTVWPRARRWLGGAMVSLLVMGLGLQAAGRWEQQHLFGPPYLASLAPPAFRLANPKPPAALIDSLRPLQAELARQANKDNEAPEADPNE</sequence>